<keyword evidence="1" id="KW-1133">Transmembrane helix</keyword>
<dbReference type="EMBL" id="JAFREP010000043">
    <property type="protein sequence ID" value="MBO1322784.1"/>
    <property type="molecule type" value="Genomic_DNA"/>
</dbReference>
<evidence type="ECO:0000313" key="4">
    <source>
        <dbReference type="Proteomes" id="UP000664417"/>
    </source>
</evidence>
<accession>A0A8J7U7A3</accession>
<reference evidence="3" key="1">
    <citation type="submission" date="2021-03" db="EMBL/GenBank/DDBJ databases">
        <authorList>
            <person name="Wang G."/>
        </authorList>
    </citation>
    <scope>NUCLEOTIDE SEQUENCE</scope>
    <source>
        <strain evidence="3">KCTC 12899</strain>
    </source>
</reference>
<organism evidence="3 4">
    <name type="scientific">Acanthopleuribacter pedis</name>
    <dbReference type="NCBI Taxonomy" id="442870"/>
    <lineage>
        <taxon>Bacteria</taxon>
        <taxon>Pseudomonadati</taxon>
        <taxon>Acidobacteriota</taxon>
        <taxon>Holophagae</taxon>
        <taxon>Acanthopleuribacterales</taxon>
        <taxon>Acanthopleuribacteraceae</taxon>
        <taxon>Acanthopleuribacter</taxon>
    </lineage>
</organism>
<dbReference type="AlphaFoldDB" id="A0A8J7U7A3"/>
<feature type="transmembrane region" description="Helical" evidence="1">
    <location>
        <begin position="150"/>
        <end position="175"/>
    </location>
</feature>
<dbReference type="InterPro" id="IPR025196">
    <property type="entry name" value="DUF4126"/>
</dbReference>
<keyword evidence="1" id="KW-0812">Transmembrane</keyword>
<sequence>MEELLALMIGVGLAAACGFRIFVPILGLSLAANTGHVELSDSFLWLGEPTAAAALAIATCLEIGAYYIPWLDNLLDTAASPCAVVAGVIATGAMTTDMSPLMMWSTAVIAGGGTSAFFQFGSTITRQISTLTTGGLGNPVIATAELGGSIVMTVLAILFPVLAMAALLVLAVLTFRAFGRWRAKKAQAQVTAGTLA</sequence>
<evidence type="ECO:0000313" key="3">
    <source>
        <dbReference type="EMBL" id="MBO1322784.1"/>
    </source>
</evidence>
<name>A0A8J7U7A3_9BACT</name>
<comment type="caution">
    <text evidence="3">The sequence shown here is derived from an EMBL/GenBank/DDBJ whole genome shotgun (WGS) entry which is preliminary data.</text>
</comment>
<dbReference type="Proteomes" id="UP000664417">
    <property type="component" value="Unassembled WGS sequence"/>
</dbReference>
<protein>
    <submittedName>
        <fullName evidence="3">DUF4126 domain-containing protein</fullName>
    </submittedName>
</protein>
<feature type="transmembrane region" description="Helical" evidence="1">
    <location>
        <begin position="43"/>
        <end position="68"/>
    </location>
</feature>
<feature type="domain" description="DUF4126" evidence="2">
    <location>
        <begin position="7"/>
        <end position="178"/>
    </location>
</feature>
<feature type="transmembrane region" description="Helical" evidence="1">
    <location>
        <begin position="74"/>
        <end position="94"/>
    </location>
</feature>
<feature type="transmembrane region" description="Helical" evidence="1">
    <location>
        <begin position="6"/>
        <end position="31"/>
    </location>
</feature>
<gene>
    <name evidence="3" type="ORF">J3U88_30210</name>
</gene>
<dbReference type="Pfam" id="PF13548">
    <property type="entry name" value="DUF4126"/>
    <property type="match status" value="1"/>
</dbReference>
<evidence type="ECO:0000256" key="1">
    <source>
        <dbReference type="SAM" id="Phobius"/>
    </source>
</evidence>
<evidence type="ECO:0000259" key="2">
    <source>
        <dbReference type="Pfam" id="PF13548"/>
    </source>
</evidence>
<keyword evidence="4" id="KW-1185">Reference proteome</keyword>
<proteinExistence type="predicted"/>
<dbReference type="RefSeq" id="WP_207862755.1">
    <property type="nucleotide sequence ID" value="NZ_JAFREP010000043.1"/>
</dbReference>
<keyword evidence="1" id="KW-0472">Membrane</keyword>